<keyword evidence="2" id="KW-0479">Metal-binding</keyword>
<feature type="non-terminal residue" evidence="4">
    <location>
        <position position="1"/>
    </location>
</feature>
<accession>A0A835NVB6</accession>
<reference evidence="5" key="3">
    <citation type="submission" date="2022-01" db="EMBL/GenBank/DDBJ databases">
        <authorList>
            <person name="Rubenstein D.R."/>
        </authorList>
    </citation>
    <scope>NUCLEOTIDE SEQUENCE</scope>
    <source>
        <strain evidence="5">SS15</strain>
        <tissue evidence="5">Liver</tissue>
    </source>
</reference>
<evidence type="ECO:0000313" key="5">
    <source>
        <dbReference type="EMBL" id="KAI1235891.1"/>
    </source>
</evidence>
<evidence type="ECO:0000313" key="6">
    <source>
        <dbReference type="Proteomes" id="UP000618051"/>
    </source>
</evidence>
<gene>
    <name evidence="5" type="ORF">IHE44_0001982</name>
    <name evidence="4" type="ORF">IHE44_010492</name>
</gene>
<sequence length="234" mass="25520">YFVFDGEKPSGRAELEKHSIASLPFKDVSVNLLHRLGKKPNLKLVLCVCLNASAFGGEHLPLKQPRDIQVPALLGGPLEEPVCTSDWAALLPATDGRFSKAWGAGMPACPGGLRWFYCFWVQSTNEPVGHVTARMETTHTFGTPSISVSTQQTPKKFAPVVAPKPKYNPYKQPGGDGDFLPPPPPPVDDLGNITSSQGAFPPPPPLDDKFFKHWGSKDVEEPYVRNSESKESMV</sequence>
<dbReference type="PANTHER" id="PTHR24207:SF0">
    <property type="entry name" value="LIPOMA-PREFERRED PARTNER"/>
    <property type="match status" value="1"/>
</dbReference>
<keyword evidence="2" id="KW-0440">LIM domain</keyword>
<dbReference type="GO" id="GO:0005925">
    <property type="term" value="C:focal adhesion"/>
    <property type="evidence" value="ECO:0007669"/>
    <property type="project" value="TreeGrafter"/>
</dbReference>
<organism evidence="4">
    <name type="scientific">Lamprotornis superbus</name>
    <dbReference type="NCBI Taxonomy" id="245042"/>
    <lineage>
        <taxon>Eukaryota</taxon>
        <taxon>Metazoa</taxon>
        <taxon>Chordata</taxon>
        <taxon>Craniata</taxon>
        <taxon>Vertebrata</taxon>
        <taxon>Euteleostomi</taxon>
        <taxon>Archelosauria</taxon>
        <taxon>Archosauria</taxon>
        <taxon>Dinosauria</taxon>
        <taxon>Saurischia</taxon>
        <taxon>Theropoda</taxon>
        <taxon>Coelurosauria</taxon>
        <taxon>Aves</taxon>
        <taxon>Neognathae</taxon>
        <taxon>Neoaves</taxon>
        <taxon>Telluraves</taxon>
        <taxon>Australaves</taxon>
        <taxon>Passeriformes</taxon>
        <taxon>Sturnidae</taxon>
        <taxon>Lamprotornis</taxon>
    </lineage>
</organism>
<proteinExistence type="predicted"/>
<keyword evidence="6" id="KW-1185">Reference proteome</keyword>
<dbReference type="EMBL" id="JADDUC020000011">
    <property type="protein sequence ID" value="KAI1235891.1"/>
    <property type="molecule type" value="Genomic_DNA"/>
</dbReference>
<keyword evidence="2" id="KW-0862">Zinc</keyword>
<protein>
    <submittedName>
        <fullName evidence="4">Lipoma-preferred partner</fullName>
    </submittedName>
</protein>
<dbReference type="OrthoDB" id="25414at2759"/>
<dbReference type="AlphaFoldDB" id="A0A835NVB6"/>
<evidence type="ECO:0000256" key="3">
    <source>
        <dbReference type="SAM" id="MobiDB-lite"/>
    </source>
</evidence>
<keyword evidence="1" id="KW-0677">Repeat</keyword>
<evidence type="ECO:0000256" key="1">
    <source>
        <dbReference type="ARBA" id="ARBA00022737"/>
    </source>
</evidence>
<dbReference type="PANTHER" id="PTHR24207">
    <property type="entry name" value="ZYX102 PROTEIN"/>
    <property type="match status" value="1"/>
</dbReference>
<dbReference type="GO" id="GO:0001725">
    <property type="term" value="C:stress fiber"/>
    <property type="evidence" value="ECO:0007669"/>
    <property type="project" value="TreeGrafter"/>
</dbReference>
<reference evidence="4" key="1">
    <citation type="submission" date="2020-10" db="EMBL/GenBank/DDBJ databases">
        <title>Feather gene expression reveals the developmental basis of iridescence in African starlings.</title>
        <authorList>
            <person name="Rubenstein D.R."/>
        </authorList>
    </citation>
    <scope>NUCLEOTIDE SEQUENCE</scope>
    <source>
        <strain evidence="4">SS15</strain>
        <tissue evidence="4">Liver</tissue>
    </source>
</reference>
<evidence type="ECO:0000313" key="4">
    <source>
        <dbReference type="EMBL" id="KAG0121809.1"/>
    </source>
</evidence>
<feature type="region of interest" description="Disordered" evidence="3">
    <location>
        <begin position="160"/>
        <end position="212"/>
    </location>
</feature>
<dbReference type="EMBL" id="JADDUC010000045">
    <property type="protein sequence ID" value="KAG0121809.1"/>
    <property type="molecule type" value="Genomic_DNA"/>
</dbReference>
<evidence type="ECO:0000256" key="2">
    <source>
        <dbReference type="ARBA" id="ARBA00023038"/>
    </source>
</evidence>
<reference evidence="5 6" key="2">
    <citation type="journal article" date="2021" name="J. Hered.">
        <title>Feather Gene Expression Elucidates the Developmental Basis of Plumage Iridescence in African Starlings.</title>
        <authorList>
            <person name="Rubenstein D.R."/>
            <person name="Corvelo A."/>
            <person name="MacManes M.D."/>
            <person name="Maia R."/>
            <person name="Narzisi G."/>
            <person name="Rousaki A."/>
            <person name="Vandenabeele P."/>
            <person name="Shawkey M.D."/>
            <person name="Solomon J."/>
        </authorList>
    </citation>
    <scope>NUCLEOTIDE SEQUENCE [LARGE SCALE GENOMIC DNA]</scope>
    <source>
        <strain evidence="5">SS15</strain>
    </source>
</reference>
<dbReference type="GO" id="GO:0098609">
    <property type="term" value="P:cell-cell adhesion"/>
    <property type="evidence" value="ECO:0007669"/>
    <property type="project" value="TreeGrafter"/>
</dbReference>
<comment type="caution">
    <text evidence="4">The sequence shown here is derived from an EMBL/GenBank/DDBJ whole genome shotgun (WGS) entry which is preliminary data.</text>
</comment>
<dbReference type="Proteomes" id="UP000618051">
    <property type="component" value="Unassembled WGS sequence"/>
</dbReference>
<name>A0A835NVB6_9PASS</name>